<gene>
    <name evidence="2" type="ORF">PPNO1_LOCUS3278</name>
</gene>
<evidence type="ECO:0000313" key="2">
    <source>
        <dbReference type="EMBL" id="CAI4213531.1"/>
    </source>
</evidence>
<dbReference type="PANTHER" id="PTHR37844">
    <property type="entry name" value="SER/THR PROTEIN PHOSPHATASE SUPERFAMILY (AFU_ORTHOLOGUE AFUA_1G14840)"/>
    <property type="match status" value="1"/>
</dbReference>
<evidence type="ECO:0000313" key="3">
    <source>
        <dbReference type="Proteomes" id="UP000838763"/>
    </source>
</evidence>
<dbReference type="SUPFAM" id="SSF56300">
    <property type="entry name" value="Metallo-dependent phosphatases"/>
    <property type="match status" value="1"/>
</dbReference>
<comment type="caution">
    <text evidence="2">The sequence shown here is derived from an EMBL/GenBank/DDBJ whole genome shotgun (WGS) entry which is preliminary data.</text>
</comment>
<dbReference type="InterPro" id="IPR004843">
    <property type="entry name" value="Calcineurin-like_PHP"/>
</dbReference>
<dbReference type="Pfam" id="PF00149">
    <property type="entry name" value="Metallophos"/>
    <property type="match status" value="1"/>
</dbReference>
<keyword evidence="3" id="KW-1185">Reference proteome</keyword>
<dbReference type="GO" id="GO:0016787">
    <property type="term" value="F:hydrolase activity"/>
    <property type="evidence" value="ECO:0007669"/>
    <property type="project" value="InterPro"/>
</dbReference>
<dbReference type="PANTHER" id="PTHR37844:SF2">
    <property type="entry name" value="SER_THR PROTEIN PHOSPHATASE SUPERFAMILY (AFU_ORTHOLOGUE AFUA_1G14840)"/>
    <property type="match status" value="1"/>
</dbReference>
<organism evidence="2 3">
    <name type="scientific">Parascedosporium putredinis</name>
    <dbReference type="NCBI Taxonomy" id="1442378"/>
    <lineage>
        <taxon>Eukaryota</taxon>
        <taxon>Fungi</taxon>
        <taxon>Dikarya</taxon>
        <taxon>Ascomycota</taxon>
        <taxon>Pezizomycotina</taxon>
        <taxon>Sordariomycetes</taxon>
        <taxon>Hypocreomycetidae</taxon>
        <taxon>Microascales</taxon>
        <taxon>Microascaceae</taxon>
        <taxon>Parascedosporium</taxon>
    </lineage>
</organism>
<dbReference type="EMBL" id="CALLCH030000008">
    <property type="protein sequence ID" value="CAI4213531.1"/>
    <property type="molecule type" value="Genomic_DNA"/>
</dbReference>
<proteinExistence type="predicted"/>
<dbReference type="OrthoDB" id="550558at2759"/>
<dbReference type="Gene3D" id="3.60.21.10">
    <property type="match status" value="1"/>
</dbReference>
<name>A0A9P1H051_9PEZI</name>
<sequence>MNEPSLFYSADSVGVSKESKARSLSFQYMSDLHLEVWQQYDTFDFLVTAPFLILAGDIGRLADYEAYRRFLARQAARYELVFLVLGNHEFYGLDFDAAIAKARQLEDEPRLHPKLRLLHRTRIDLMGGEISILGCTLWSHVPDRDMDAVRGRVKDLQKIENWSVERHNQSQEADLSWLKDEMTAISPGIEKSASSNRVVLVVTHHAPSIQEASRPEQVNNPWTSAFASDLLPAVGWDCVDYWVYGHTHYTTSFTRGSTTVVSNQRGYVPVNGGRCPERKTQDDSHVFDPRRVIALNECGASEAVRCSIT</sequence>
<dbReference type="Proteomes" id="UP000838763">
    <property type="component" value="Unassembled WGS sequence"/>
</dbReference>
<reference evidence="2" key="1">
    <citation type="submission" date="2022-11" db="EMBL/GenBank/DDBJ databases">
        <authorList>
            <person name="Scott C."/>
            <person name="Bruce N."/>
        </authorList>
    </citation>
    <scope>NUCLEOTIDE SEQUENCE</scope>
</reference>
<dbReference type="InterPro" id="IPR029052">
    <property type="entry name" value="Metallo-depent_PP-like"/>
</dbReference>
<accession>A0A9P1H051</accession>
<protein>
    <recommendedName>
        <fullName evidence="1">Calcineurin-like phosphoesterase domain-containing protein</fullName>
    </recommendedName>
</protein>
<dbReference type="AlphaFoldDB" id="A0A9P1H051"/>
<feature type="domain" description="Calcineurin-like phosphoesterase" evidence="1">
    <location>
        <begin position="29"/>
        <end position="248"/>
    </location>
</feature>
<evidence type="ECO:0000259" key="1">
    <source>
        <dbReference type="Pfam" id="PF00149"/>
    </source>
</evidence>